<evidence type="ECO:0000256" key="1">
    <source>
        <dbReference type="ARBA" id="ARBA00007583"/>
    </source>
</evidence>
<dbReference type="AlphaFoldDB" id="A0A1Y2FM13"/>
<evidence type="ECO:0000256" key="2">
    <source>
        <dbReference type="ARBA" id="ARBA00022679"/>
    </source>
</evidence>
<dbReference type="STRING" id="56484.A0A1Y2FM13"/>
<evidence type="ECO:0000259" key="3">
    <source>
        <dbReference type="PROSITE" id="PS50222"/>
    </source>
</evidence>
<comment type="similarity">
    <text evidence="1">Belongs to the stealth family.</text>
</comment>
<keyword evidence="2" id="KW-0808">Transferase</keyword>
<keyword evidence="5" id="KW-1185">Reference proteome</keyword>
<name>A0A1Y2FM13_PROLT</name>
<dbReference type="InterPro" id="IPR047141">
    <property type="entry name" value="Stealth"/>
</dbReference>
<dbReference type="Pfam" id="PF11380">
    <property type="entry name" value="Stealth_CR2"/>
    <property type="match status" value="1"/>
</dbReference>
<accession>A0A1Y2FM13</accession>
<dbReference type="OMA" id="MAFLATH"/>
<dbReference type="GO" id="GO:0005509">
    <property type="term" value="F:calcium ion binding"/>
    <property type="evidence" value="ECO:0007669"/>
    <property type="project" value="InterPro"/>
</dbReference>
<dbReference type="PROSITE" id="PS50222">
    <property type="entry name" value="EF_HAND_2"/>
    <property type="match status" value="1"/>
</dbReference>
<dbReference type="RefSeq" id="XP_040726793.1">
    <property type="nucleotide sequence ID" value="XM_040866679.1"/>
</dbReference>
<reference evidence="4 5" key="1">
    <citation type="submission" date="2016-07" db="EMBL/GenBank/DDBJ databases">
        <title>Pervasive Adenine N6-methylation of Active Genes in Fungi.</title>
        <authorList>
            <consortium name="DOE Joint Genome Institute"/>
            <person name="Mondo S.J."/>
            <person name="Dannebaum R.O."/>
            <person name="Kuo R.C."/>
            <person name="Labutti K."/>
            <person name="Haridas S."/>
            <person name="Kuo A."/>
            <person name="Salamov A."/>
            <person name="Ahrendt S.R."/>
            <person name="Lipzen A."/>
            <person name="Sullivan W."/>
            <person name="Andreopoulos W.B."/>
            <person name="Clum A."/>
            <person name="Lindquist E."/>
            <person name="Daum C."/>
            <person name="Ramamoorthy G.K."/>
            <person name="Gryganskyi A."/>
            <person name="Culley D."/>
            <person name="Magnuson J.K."/>
            <person name="James T.Y."/>
            <person name="O'Malley M.A."/>
            <person name="Stajich J.E."/>
            <person name="Spatafora J.W."/>
            <person name="Visel A."/>
            <person name="Grigoriev I.V."/>
        </authorList>
    </citation>
    <scope>NUCLEOTIDE SEQUENCE [LARGE SCALE GENOMIC DNA]</scope>
    <source>
        <strain evidence="4 5">12-1054</strain>
    </source>
</reference>
<organism evidence="4 5">
    <name type="scientific">Protomyces lactucae-debilis</name>
    <dbReference type="NCBI Taxonomy" id="2754530"/>
    <lineage>
        <taxon>Eukaryota</taxon>
        <taxon>Fungi</taxon>
        <taxon>Dikarya</taxon>
        <taxon>Ascomycota</taxon>
        <taxon>Taphrinomycotina</taxon>
        <taxon>Taphrinomycetes</taxon>
        <taxon>Taphrinales</taxon>
        <taxon>Protomycetaceae</taxon>
        <taxon>Protomyces</taxon>
    </lineage>
</organism>
<evidence type="ECO:0000313" key="4">
    <source>
        <dbReference type="EMBL" id="ORY85010.1"/>
    </source>
</evidence>
<dbReference type="GeneID" id="63783278"/>
<dbReference type="EMBL" id="MCFI01000005">
    <property type="protein sequence ID" value="ORY85010.1"/>
    <property type="molecule type" value="Genomic_DNA"/>
</dbReference>
<evidence type="ECO:0000313" key="5">
    <source>
        <dbReference type="Proteomes" id="UP000193685"/>
    </source>
</evidence>
<comment type="caution">
    <text evidence="4">The sequence shown here is derived from an EMBL/GenBank/DDBJ whole genome shotgun (WGS) entry which is preliminary data.</text>
</comment>
<dbReference type="GO" id="GO:0005794">
    <property type="term" value="C:Golgi apparatus"/>
    <property type="evidence" value="ECO:0007669"/>
    <property type="project" value="TreeGrafter"/>
</dbReference>
<dbReference type="PANTHER" id="PTHR24045:SF0">
    <property type="entry name" value="N-ACETYLGLUCOSAMINE-1-PHOSPHOTRANSFERASE SUBUNITS ALPHA_BETA"/>
    <property type="match status" value="1"/>
</dbReference>
<dbReference type="GO" id="GO:0003976">
    <property type="term" value="F:UDP-N-acetylglucosamine-lysosomal-enzyme N-acetylglucosaminephosphotransferase activity"/>
    <property type="evidence" value="ECO:0007669"/>
    <property type="project" value="TreeGrafter"/>
</dbReference>
<dbReference type="InterPro" id="IPR002048">
    <property type="entry name" value="EF_hand_dom"/>
</dbReference>
<dbReference type="Proteomes" id="UP000193685">
    <property type="component" value="Unassembled WGS sequence"/>
</dbReference>
<dbReference type="OrthoDB" id="263283at2759"/>
<dbReference type="InterPro" id="IPR021520">
    <property type="entry name" value="Stealth_CR2"/>
</dbReference>
<proteinExistence type="inferred from homology"/>
<dbReference type="PANTHER" id="PTHR24045">
    <property type="match status" value="1"/>
</dbReference>
<feature type="domain" description="EF-hand" evidence="3">
    <location>
        <begin position="398"/>
        <end position="433"/>
    </location>
</feature>
<dbReference type="GO" id="GO:0046835">
    <property type="term" value="P:carbohydrate phosphorylation"/>
    <property type="evidence" value="ECO:0007669"/>
    <property type="project" value="TreeGrafter"/>
</dbReference>
<sequence>MSFSVDLEKDLAGMRSRRGSVTDLLKSRRLSRMTLLVFALITMSFYSWQTYLYCYSDVFLDEYESLDGQGLYPDQMPDDLPDCLSVKDYAAQLPEVDWFEVAQLGADEQLFDWTDDWISHGILPAGLQLPTPRFDLVYTWANGSAADFQAHKAPYDEVYATLHQDRLPEWQLAQGSRHRSWDELRYSIRSAVRFAPTWLSRILIVSKRLRSMETGETYVQQPEWLDATVSDAEVQVEVVADEDIMDHPQCAPTFNSVSVESQLSHLNTTPFFVALSDDMFFGTPVASSDFQSDLYGMTLNNYNDILHFDQAYEPVLDESMGGEILVAQYTSYMLNQRFGRRMRPIQQHHQKIISRSIMNQAMSTFPRAGTLTPLSRQRYDSHQLYGWYMHNQFTIEMHREAMLWSILWRMDRDEDGYLSMDEAQAFLAEIEAGKQAQRRSLSWETQAWATQHADENLEKAGLPAVKAQGLLWSSMDGPFHLLTIDASVCSATYTHLTCLGFDADRLARISLEQVMKNLRNVTVTCGDCLIRYLLDNAEHGLDVILPRKAETGTPSKYRQMALRALKKYAYTTARPDGSFYMVHNALEANNLYAIRVAAFTCINDDFLSDDEQEIHEAFKGFAAFFQGLFPTQLKIERVSPVSAIPLEEEVLELQGTDISATHTST</sequence>
<protein>
    <recommendedName>
        <fullName evidence="3">EF-hand domain-containing protein</fullName>
    </recommendedName>
</protein>
<gene>
    <name evidence="4" type="ORF">BCR37DRAFT_256822</name>
</gene>